<keyword evidence="2" id="KW-1185">Reference proteome</keyword>
<proteinExistence type="predicted"/>
<name>A0A830C4T8_9LAMI</name>
<organism evidence="1 2">
    <name type="scientific">Phtheirospermum japonicum</name>
    <dbReference type="NCBI Taxonomy" id="374723"/>
    <lineage>
        <taxon>Eukaryota</taxon>
        <taxon>Viridiplantae</taxon>
        <taxon>Streptophyta</taxon>
        <taxon>Embryophyta</taxon>
        <taxon>Tracheophyta</taxon>
        <taxon>Spermatophyta</taxon>
        <taxon>Magnoliopsida</taxon>
        <taxon>eudicotyledons</taxon>
        <taxon>Gunneridae</taxon>
        <taxon>Pentapetalae</taxon>
        <taxon>asterids</taxon>
        <taxon>lamiids</taxon>
        <taxon>Lamiales</taxon>
        <taxon>Orobanchaceae</taxon>
        <taxon>Orobanchaceae incertae sedis</taxon>
        <taxon>Phtheirospermum</taxon>
    </lineage>
</organism>
<gene>
    <name evidence="1" type="ORF">PHJA_001356900</name>
</gene>
<evidence type="ECO:0000313" key="1">
    <source>
        <dbReference type="EMBL" id="GFP92128.1"/>
    </source>
</evidence>
<dbReference type="Proteomes" id="UP000653305">
    <property type="component" value="Unassembled WGS sequence"/>
</dbReference>
<dbReference type="AlphaFoldDB" id="A0A830C4T8"/>
<sequence>MSSSLGRVAFVATGDLQLVTVADKSPAAVPSRPPLSSSSALVVYTPSAAKPEDGDLEIKL</sequence>
<comment type="caution">
    <text evidence="1">The sequence shown here is derived from an EMBL/GenBank/DDBJ whole genome shotgun (WGS) entry which is preliminary data.</text>
</comment>
<accession>A0A830C4T8</accession>
<dbReference type="EMBL" id="BMAC01000268">
    <property type="protein sequence ID" value="GFP92128.1"/>
    <property type="molecule type" value="Genomic_DNA"/>
</dbReference>
<evidence type="ECO:0000313" key="2">
    <source>
        <dbReference type="Proteomes" id="UP000653305"/>
    </source>
</evidence>
<protein>
    <submittedName>
        <fullName evidence="1">Uncharacterized protein</fullName>
    </submittedName>
</protein>
<reference evidence="1" key="1">
    <citation type="submission" date="2020-07" db="EMBL/GenBank/DDBJ databases">
        <title>Ethylene signaling mediates host invasion by parasitic plants.</title>
        <authorList>
            <person name="Yoshida S."/>
        </authorList>
    </citation>
    <scope>NUCLEOTIDE SEQUENCE</scope>
    <source>
        <strain evidence="1">Okayama</strain>
    </source>
</reference>